<evidence type="ECO:0000256" key="12">
    <source>
        <dbReference type="SAM" id="SignalP"/>
    </source>
</evidence>
<keyword evidence="14" id="KW-1185">Reference proteome</keyword>
<keyword evidence="8 11" id="KW-1133">Transmembrane helix</keyword>
<evidence type="ECO:0000256" key="4">
    <source>
        <dbReference type="ARBA" id="ARBA00022676"/>
    </source>
</evidence>
<evidence type="ECO:0000256" key="6">
    <source>
        <dbReference type="ARBA" id="ARBA00022692"/>
    </source>
</evidence>
<keyword evidence="4 11" id="KW-0328">Glycosyltransferase</keyword>
<dbReference type="Pfam" id="PF03155">
    <property type="entry name" value="Alg6_Alg8"/>
    <property type="match status" value="1"/>
</dbReference>
<reference evidence="13" key="2">
    <citation type="journal article" date="2022" name="Proc. Natl. Acad. Sci. U.S.A.">
        <title>Diploid-dominant life cycles characterize the early evolution of Fungi.</title>
        <authorList>
            <person name="Amses K.R."/>
            <person name="Simmons D.R."/>
            <person name="Longcore J.E."/>
            <person name="Mondo S.J."/>
            <person name="Seto K."/>
            <person name="Jeronimo G.H."/>
            <person name="Bonds A.E."/>
            <person name="Quandt C.A."/>
            <person name="Davis W.J."/>
            <person name="Chang Y."/>
            <person name="Federici B.A."/>
            <person name="Kuo A."/>
            <person name="LaButti K."/>
            <person name="Pangilinan J."/>
            <person name="Andreopoulos W."/>
            <person name="Tritt A."/>
            <person name="Riley R."/>
            <person name="Hundley H."/>
            <person name="Johnson J."/>
            <person name="Lipzen A."/>
            <person name="Barry K."/>
            <person name="Lang B.F."/>
            <person name="Cuomo C.A."/>
            <person name="Buchler N.E."/>
            <person name="Grigoriev I.V."/>
            <person name="Spatafora J.W."/>
            <person name="Stajich J.E."/>
            <person name="James T.Y."/>
        </authorList>
    </citation>
    <scope>NUCLEOTIDE SEQUENCE</scope>
    <source>
        <strain evidence="13">AG</strain>
    </source>
</reference>
<evidence type="ECO:0000256" key="3">
    <source>
        <dbReference type="ARBA" id="ARBA00008715"/>
    </source>
</evidence>
<feature type="transmembrane region" description="Helical" evidence="11">
    <location>
        <begin position="448"/>
        <end position="470"/>
    </location>
</feature>
<accession>A0AAD5EE41</accession>
<comment type="caution">
    <text evidence="13">The sequence shown here is derived from an EMBL/GenBank/DDBJ whole genome shotgun (WGS) entry which is preliminary data.</text>
</comment>
<feature type="transmembrane region" description="Helical" evidence="11">
    <location>
        <begin position="346"/>
        <end position="366"/>
    </location>
</feature>
<dbReference type="GeneID" id="75912808"/>
<comment type="pathway">
    <text evidence="2 11">Protein modification; protein glycosylation.</text>
</comment>
<keyword evidence="9 11" id="KW-0472">Membrane</keyword>
<reference evidence="13" key="1">
    <citation type="submission" date="2021-06" db="EMBL/GenBank/DDBJ databases">
        <authorList>
            <consortium name="DOE Joint Genome Institute"/>
            <person name="Mondo S.J."/>
            <person name="Amses K.R."/>
            <person name="Simmons D.R."/>
            <person name="Longcore J.E."/>
            <person name="Seto K."/>
            <person name="Alves G.H."/>
            <person name="Bonds A.E."/>
            <person name="Quandt C.A."/>
            <person name="Davis W.J."/>
            <person name="Chang Y."/>
            <person name="Letcher P.M."/>
            <person name="Powell M.J."/>
            <person name="Kuo A."/>
            <person name="Labutti K."/>
            <person name="Pangilinan J."/>
            <person name="Andreopoulos W."/>
            <person name="Tritt A."/>
            <person name="Riley R."/>
            <person name="Hundley H."/>
            <person name="Johnson J."/>
            <person name="Lipzen A."/>
            <person name="Barry K."/>
            <person name="Berbee M.L."/>
            <person name="Buchler N.E."/>
            <person name="Grigoriev I.V."/>
            <person name="Spatafora J.W."/>
            <person name="Stajich J.E."/>
            <person name="James T.Y."/>
        </authorList>
    </citation>
    <scope>NUCLEOTIDE SEQUENCE</scope>
    <source>
        <strain evidence="13">AG</strain>
    </source>
</reference>
<protein>
    <recommendedName>
        <fullName evidence="11">Alpha-1,3-glucosyltransferase</fullName>
        <ecNumber evidence="11">2.4.1.-</ecNumber>
    </recommendedName>
</protein>
<name>A0AAD5EE41_UMBRA</name>
<feature type="transmembrane region" description="Helical" evidence="11">
    <location>
        <begin position="226"/>
        <end position="246"/>
    </location>
</feature>
<gene>
    <name evidence="13" type="ORF">K450DRAFT_231656</name>
</gene>
<dbReference type="InterPro" id="IPR004856">
    <property type="entry name" value="Glyco_trans_ALG6/ALG8"/>
</dbReference>
<comment type="similarity">
    <text evidence="3 11">Belongs to the ALG6/ALG8 glucosyltransferase family.</text>
</comment>
<dbReference type="PANTHER" id="PTHR12413">
    <property type="entry name" value="DOLICHYL GLYCOSYLTRANSFERASE"/>
    <property type="match status" value="1"/>
</dbReference>
<dbReference type="EMBL" id="MU620905">
    <property type="protein sequence ID" value="KAI8581509.1"/>
    <property type="molecule type" value="Genomic_DNA"/>
</dbReference>
<dbReference type="AlphaFoldDB" id="A0AAD5EE41"/>
<evidence type="ECO:0000313" key="14">
    <source>
        <dbReference type="Proteomes" id="UP001206595"/>
    </source>
</evidence>
<sequence>MLNVLVVSSILKLLLVGAYRSTDFEVHRNWLAITYSLPISEWYYEKTSEWTLDYPPFFAWFERLLATFAPLADGKMLQVDNLNYASENTVLFQRLTVIVSELVLYWAILRYRRSFGSKYVNWVIAGSIFLHPGFLIVDHLHFQYNGFLYGILLHSIVEMKKRRYLLSGFLFAALLNFKHIYLYMAPAYFIYLLKAYCFQPIPTPTENGHADRQAYANVSRFSLVNFIKLGATVVVVFAISLGPFVYMGQIPQLLSRLFPFTRGLCHAYWAPNFWALYAGADRVLIIIGKRLGWSLNQDALGSMTRGFVGDTKFAVLPQIDAIHTLIITVIAQLIPLQLLWRKPTFNNFLTSLVLCGFASFLFGWHVHEKAILLILIPYSLMAANTKAHLKIFIILSASGIYSLFPLLFHSAETPIKTIFTLTWLLIVLPSLARTLHTPLRAVLHPLERLYLVGLVVLQIYTDVLHTVIFGTGKLEFLPLMMISIYTALGVCYGWVRLMAGYLNGTI</sequence>
<feature type="transmembrane region" description="Helical" evidence="11">
    <location>
        <begin position="321"/>
        <end position="340"/>
    </location>
</feature>
<evidence type="ECO:0000256" key="11">
    <source>
        <dbReference type="RuleBase" id="RU363110"/>
    </source>
</evidence>
<feature type="signal peptide" evidence="12">
    <location>
        <begin position="1"/>
        <end position="18"/>
    </location>
</feature>
<dbReference type="GO" id="GO:0005789">
    <property type="term" value="C:endoplasmic reticulum membrane"/>
    <property type="evidence" value="ECO:0007669"/>
    <property type="project" value="UniProtKB-SubCell"/>
</dbReference>
<dbReference type="RefSeq" id="XP_051446513.1">
    <property type="nucleotide sequence ID" value="XM_051587463.1"/>
</dbReference>
<proteinExistence type="inferred from homology"/>
<evidence type="ECO:0000313" key="13">
    <source>
        <dbReference type="EMBL" id="KAI8581509.1"/>
    </source>
</evidence>
<evidence type="ECO:0000256" key="7">
    <source>
        <dbReference type="ARBA" id="ARBA00022824"/>
    </source>
</evidence>
<keyword evidence="5 11" id="KW-0808">Transferase</keyword>
<keyword evidence="7 11" id="KW-0256">Endoplasmic reticulum</keyword>
<dbReference type="Proteomes" id="UP001206595">
    <property type="component" value="Unassembled WGS sequence"/>
</dbReference>
<dbReference type="GO" id="GO:0006487">
    <property type="term" value="P:protein N-linked glycosylation"/>
    <property type="evidence" value="ECO:0007669"/>
    <property type="project" value="TreeGrafter"/>
</dbReference>
<dbReference type="PANTHER" id="PTHR12413:SF2">
    <property type="entry name" value="DOLICHYL PYROPHOSPHATE GLC1MAN9GLCNAC2 ALPHA-1,3-GLUCOSYLTRANSFERASE-RELATED"/>
    <property type="match status" value="1"/>
</dbReference>
<keyword evidence="6 11" id="KW-0812">Transmembrane</keyword>
<feature type="transmembrane region" description="Helical" evidence="11">
    <location>
        <begin position="414"/>
        <end position="436"/>
    </location>
</feature>
<organism evidence="13 14">
    <name type="scientific">Umbelopsis ramanniana AG</name>
    <dbReference type="NCBI Taxonomy" id="1314678"/>
    <lineage>
        <taxon>Eukaryota</taxon>
        <taxon>Fungi</taxon>
        <taxon>Fungi incertae sedis</taxon>
        <taxon>Mucoromycota</taxon>
        <taxon>Mucoromycotina</taxon>
        <taxon>Umbelopsidomycetes</taxon>
        <taxon>Umbelopsidales</taxon>
        <taxon>Umbelopsidaceae</taxon>
        <taxon>Umbelopsis</taxon>
    </lineage>
</organism>
<keyword evidence="12" id="KW-0732">Signal</keyword>
<evidence type="ECO:0000256" key="9">
    <source>
        <dbReference type="ARBA" id="ARBA00023136"/>
    </source>
</evidence>
<feature type="chain" id="PRO_5042042659" description="Alpha-1,3-glucosyltransferase" evidence="12">
    <location>
        <begin position="19"/>
        <end position="506"/>
    </location>
</feature>
<evidence type="ECO:0000256" key="5">
    <source>
        <dbReference type="ARBA" id="ARBA00022679"/>
    </source>
</evidence>
<evidence type="ECO:0000256" key="8">
    <source>
        <dbReference type="ARBA" id="ARBA00022989"/>
    </source>
</evidence>
<dbReference type="GO" id="GO:0042283">
    <property type="term" value="F:dolichyl pyrophosphate Glc1Man9GlcNAc2 alpha-1,3-glucosyltransferase activity"/>
    <property type="evidence" value="ECO:0007669"/>
    <property type="project" value="UniProtKB-EC"/>
</dbReference>
<feature type="transmembrane region" description="Helical" evidence="11">
    <location>
        <begin position="164"/>
        <end position="184"/>
    </location>
</feature>
<evidence type="ECO:0000256" key="1">
    <source>
        <dbReference type="ARBA" id="ARBA00004477"/>
    </source>
</evidence>
<evidence type="ECO:0000256" key="10">
    <source>
        <dbReference type="ARBA" id="ARBA00047346"/>
    </source>
</evidence>
<feature type="transmembrane region" description="Helical" evidence="11">
    <location>
        <begin position="119"/>
        <end position="136"/>
    </location>
</feature>
<evidence type="ECO:0000256" key="2">
    <source>
        <dbReference type="ARBA" id="ARBA00004922"/>
    </source>
</evidence>
<feature type="transmembrane region" description="Helical" evidence="11">
    <location>
        <begin position="476"/>
        <end position="495"/>
    </location>
</feature>
<feature type="transmembrane region" description="Helical" evidence="11">
    <location>
        <begin position="387"/>
        <end position="408"/>
    </location>
</feature>
<dbReference type="EC" id="2.4.1.-" evidence="11"/>
<comment type="catalytic activity">
    <reaction evidence="10">
        <text>an alpha-D-Glc-(1-&gt;3)-alpha-D-Man-(1-&gt;2)-alpha-D-Man-(1-&gt;2)-alpha-D-Man-(1-&gt;3)-[alpha-D-Man-(1-&gt;2)-alpha-D-Man-(1-&gt;3)-[alpha-D-Man-(1-&gt;2)-alpha-D-Man-(1-&gt;6)]-alpha-D-Man-(1-&gt;6)]-beta-D-Man-(1-&gt;4)-beta-D-GlcNAc-(1-&gt;4)-alpha-D-GlcNAc-diphospho-di-trans,poly-cis-dolichol + a di-trans,poly-cis-dolichyl beta-D-glucosyl phosphate = an alpha-D-Glc-(1-&gt;3)-alpha-D-Glc-(1-&gt;3)-alpha-D-Man-(1-&gt;2)-alpha-D-Man-(1-&gt;2)-alpha-D-Man-(1-&gt;3)-[alpha-D-Man-(1-&gt;2)-alpha-D-Man-(1-&gt;3)-[alpha-D-Man-(1-&gt;2)-alpha-D-Man-(1-&gt;6)]-alpha-D-Man-(1-&gt;6)]-beta-D-Man-(1-&gt;4)-beta-D-GlcNAc-(1-&gt;4)-alpha-D-GlcNAc-diphospho-di-trans,poly-cis-dolichol + a di-trans,poly-cis-dolichyl phosphate + H(+)</text>
        <dbReference type="Rhea" id="RHEA:31307"/>
        <dbReference type="Rhea" id="RHEA-COMP:19498"/>
        <dbReference type="Rhea" id="RHEA-COMP:19502"/>
        <dbReference type="Rhea" id="RHEA-COMP:19521"/>
        <dbReference type="Rhea" id="RHEA-COMP:19522"/>
        <dbReference type="ChEBI" id="CHEBI:15378"/>
        <dbReference type="ChEBI" id="CHEBI:57525"/>
        <dbReference type="ChEBI" id="CHEBI:57683"/>
        <dbReference type="ChEBI" id="CHEBI:132521"/>
        <dbReference type="ChEBI" id="CHEBI:132522"/>
        <dbReference type="EC" id="2.4.1.265"/>
    </reaction>
    <physiologicalReaction direction="left-to-right" evidence="10">
        <dbReference type="Rhea" id="RHEA:31308"/>
    </physiologicalReaction>
</comment>
<comment type="subcellular location">
    <subcellularLocation>
        <location evidence="1 11">Endoplasmic reticulum membrane</location>
        <topology evidence="1 11">Multi-pass membrane protein</topology>
    </subcellularLocation>
</comment>